<organism evidence="3 4">
    <name type="scientific">Kitasatospora misakiensis</name>
    <dbReference type="NCBI Taxonomy" id="67330"/>
    <lineage>
        <taxon>Bacteria</taxon>
        <taxon>Bacillati</taxon>
        <taxon>Actinomycetota</taxon>
        <taxon>Actinomycetes</taxon>
        <taxon>Kitasatosporales</taxon>
        <taxon>Streptomycetaceae</taxon>
        <taxon>Kitasatospora</taxon>
    </lineage>
</organism>
<dbReference type="Pfam" id="PF12802">
    <property type="entry name" value="MarR_2"/>
    <property type="match status" value="1"/>
</dbReference>
<dbReference type="InterPro" id="IPR039422">
    <property type="entry name" value="MarR/SlyA-like"/>
</dbReference>
<name>A0ABW0XEJ4_9ACTN</name>
<proteinExistence type="predicted"/>
<gene>
    <name evidence="3" type="ORF">ACFP3U_35035</name>
</gene>
<protein>
    <submittedName>
        <fullName evidence="3">MarR family winged helix-turn-helix transcriptional regulator</fullName>
    </submittedName>
</protein>
<dbReference type="SMART" id="SM00347">
    <property type="entry name" value="HTH_MARR"/>
    <property type="match status" value="1"/>
</dbReference>
<dbReference type="InterPro" id="IPR036390">
    <property type="entry name" value="WH_DNA-bd_sf"/>
</dbReference>
<sequence length="173" mass="18337">MSDQGEQQEQDQRQLPPGGPALGRLLQDLASEMHLLGHGFAAAGGLHTTDVQALLAIMRAAPDPAASGVLDAAGGITPGRLGEELGLSSGAVTAVLDRLERAGHIRRRRDAADRRLVLVHHLPGAGRMAAEWFAPVAHRTETVRAEFTPAELAAVARFLGRITGELADLRRAR</sequence>
<dbReference type="Proteomes" id="UP001595975">
    <property type="component" value="Unassembled WGS sequence"/>
</dbReference>
<evidence type="ECO:0000313" key="3">
    <source>
        <dbReference type="EMBL" id="MFC5668168.1"/>
    </source>
</evidence>
<comment type="caution">
    <text evidence="3">The sequence shown here is derived from an EMBL/GenBank/DDBJ whole genome shotgun (WGS) entry which is preliminary data.</text>
</comment>
<evidence type="ECO:0000259" key="2">
    <source>
        <dbReference type="PROSITE" id="PS50995"/>
    </source>
</evidence>
<feature type="domain" description="HTH marR-type" evidence="2">
    <location>
        <begin position="19"/>
        <end position="164"/>
    </location>
</feature>
<dbReference type="InterPro" id="IPR036388">
    <property type="entry name" value="WH-like_DNA-bd_sf"/>
</dbReference>
<reference evidence="4" key="1">
    <citation type="journal article" date="2019" name="Int. J. Syst. Evol. Microbiol.">
        <title>The Global Catalogue of Microorganisms (GCM) 10K type strain sequencing project: providing services to taxonomists for standard genome sequencing and annotation.</title>
        <authorList>
            <consortium name="The Broad Institute Genomics Platform"/>
            <consortium name="The Broad Institute Genome Sequencing Center for Infectious Disease"/>
            <person name="Wu L."/>
            <person name="Ma J."/>
        </authorList>
    </citation>
    <scope>NUCLEOTIDE SEQUENCE [LARGE SCALE GENOMIC DNA]</scope>
    <source>
        <strain evidence="4">CGMCC 4.1437</strain>
    </source>
</reference>
<keyword evidence="4" id="KW-1185">Reference proteome</keyword>
<dbReference type="EMBL" id="JBHSOF010000083">
    <property type="protein sequence ID" value="MFC5668168.1"/>
    <property type="molecule type" value="Genomic_DNA"/>
</dbReference>
<accession>A0ABW0XEJ4</accession>
<dbReference type="InterPro" id="IPR000835">
    <property type="entry name" value="HTH_MarR-typ"/>
</dbReference>
<dbReference type="PROSITE" id="PS50995">
    <property type="entry name" value="HTH_MARR_2"/>
    <property type="match status" value="1"/>
</dbReference>
<dbReference type="RefSeq" id="WP_380229813.1">
    <property type="nucleotide sequence ID" value="NZ_JBHSOF010000083.1"/>
</dbReference>
<dbReference type="Gene3D" id="1.10.10.10">
    <property type="entry name" value="Winged helix-like DNA-binding domain superfamily/Winged helix DNA-binding domain"/>
    <property type="match status" value="1"/>
</dbReference>
<evidence type="ECO:0000313" key="4">
    <source>
        <dbReference type="Proteomes" id="UP001595975"/>
    </source>
</evidence>
<feature type="region of interest" description="Disordered" evidence="1">
    <location>
        <begin position="1"/>
        <end position="23"/>
    </location>
</feature>
<dbReference type="PANTHER" id="PTHR33164">
    <property type="entry name" value="TRANSCRIPTIONAL REGULATOR, MARR FAMILY"/>
    <property type="match status" value="1"/>
</dbReference>
<dbReference type="PANTHER" id="PTHR33164:SF106">
    <property type="entry name" value="TRANSCRIPTIONAL REGULATORY PROTEIN"/>
    <property type="match status" value="1"/>
</dbReference>
<evidence type="ECO:0000256" key="1">
    <source>
        <dbReference type="SAM" id="MobiDB-lite"/>
    </source>
</evidence>
<dbReference type="SUPFAM" id="SSF46785">
    <property type="entry name" value="Winged helix' DNA-binding domain"/>
    <property type="match status" value="1"/>
</dbReference>